<evidence type="ECO:0000256" key="4">
    <source>
        <dbReference type="ARBA" id="ARBA00022452"/>
    </source>
</evidence>
<evidence type="ECO:0000256" key="1">
    <source>
        <dbReference type="ARBA" id="ARBA00004442"/>
    </source>
</evidence>
<evidence type="ECO:0000256" key="7">
    <source>
        <dbReference type="ARBA" id="ARBA00023237"/>
    </source>
</evidence>
<evidence type="ECO:0000256" key="6">
    <source>
        <dbReference type="ARBA" id="ARBA00023136"/>
    </source>
</evidence>
<keyword evidence="7" id="KW-0998">Cell outer membrane</keyword>
<keyword evidence="3" id="KW-0813">Transport</keyword>
<dbReference type="EMBL" id="PIFK01000058">
    <property type="protein sequence ID" value="PTP25116.1"/>
    <property type="molecule type" value="Genomic_DNA"/>
</dbReference>
<evidence type="ECO:0000313" key="9">
    <source>
        <dbReference type="EMBL" id="PTP25116.1"/>
    </source>
</evidence>
<comment type="subcellular location">
    <subcellularLocation>
        <location evidence="1">Cell outer membrane</location>
    </subcellularLocation>
</comment>
<gene>
    <name evidence="9" type="ORF">CWO07_21585</name>
</gene>
<evidence type="ECO:0000313" key="10">
    <source>
        <dbReference type="Proteomes" id="UP000244197"/>
    </source>
</evidence>
<dbReference type="AlphaFoldDB" id="A0A2T5EQ69"/>
<dbReference type="Gene3D" id="1.20.1600.10">
    <property type="entry name" value="Outer membrane efflux proteins (OEP)"/>
    <property type="match status" value="1"/>
</dbReference>
<dbReference type="InterPro" id="IPR003423">
    <property type="entry name" value="OMP_efflux"/>
</dbReference>
<accession>A0A2T5EQ69</accession>
<evidence type="ECO:0000256" key="8">
    <source>
        <dbReference type="SAM" id="Coils"/>
    </source>
</evidence>
<dbReference type="GO" id="GO:0015562">
    <property type="term" value="F:efflux transmembrane transporter activity"/>
    <property type="evidence" value="ECO:0007669"/>
    <property type="project" value="InterPro"/>
</dbReference>
<dbReference type="PANTHER" id="PTHR30026:SF20">
    <property type="entry name" value="OUTER MEMBRANE PROTEIN TOLC"/>
    <property type="match status" value="1"/>
</dbReference>
<dbReference type="InterPro" id="IPR051906">
    <property type="entry name" value="TolC-like"/>
</dbReference>
<dbReference type="GO" id="GO:0009279">
    <property type="term" value="C:cell outer membrane"/>
    <property type="evidence" value="ECO:0007669"/>
    <property type="project" value="UniProtKB-SubCell"/>
</dbReference>
<reference evidence="9 10" key="1">
    <citation type="submission" date="2017-11" db="EMBL/GenBank/DDBJ databases">
        <title>Population delineation of vibrios coincides with oyster pathogenicity.</title>
        <authorList>
            <person name="Bruto M."/>
            <person name="Labreuche Y."/>
            <person name="James A."/>
            <person name="Piel D."/>
            <person name="Chenivesse S."/>
            <person name="Petton B."/>
            <person name="Polz M.F."/>
            <person name="Le Roux F."/>
        </authorList>
    </citation>
    <scope>NUCLEOTIDE SEQUENCE [LARGE SCALE GENOMIC DNA]</scope>
    <source>
        <strain evidence="9 10">FF_144</strain>
    </source>
</reference>
<sequence>MVKPALFSCSQRLDKPLLPRKSPLLSVGSLLLATVLSCPSYAISIEQAWQQAKQTDPDYEKARIGVQLGESSVDLSRSSLLPALSASASADWSEDGSSSNRYGAELSQVIWDSSLWSELDKAQSDYLKSQLELAQAHNDLAAKLLLVYLDIGSAQGNLQLTNSKLEEGSKLLKIFEKRYLAGKVKSIDVEEMRANQLSDKANILRAKAELESKKSELEALINQAPDSVDQIRTENLIEPPMLVASQQQWLELARNNSPELLVAIKGVEARELDKKSAQGGYYPTVKGQVGYNDSDRLDNGEFNAGLTLSVPIDLNGSTRAKVDQTSLNLLTAKQDLRKVEIDIKKRIDQNFTQVKLNWERVLMAHDVVASRAEVLSSKEKLYDAGFLEASDVINAHNSLFDSRFLLQTNLYDYWRQRIGLLQTTGKLDDEAMALISQALHHG</sequence>
<protein>
    <submittedName>
        <fullName evidence="9">TolC family protein</fullName>
    </submittedName>
</protein>
<dbReference type="GO" id="GO:1990281">
    <property type="term" value="C:efflux pump complex"/>
    <property type="evidence" value="ECO:0007669"/>
    <property type="project" value="TreeGrafter"/>
</dbReference>
<evidence type="ECO:0000256" key="2">
    <source>
        <dbReference type="ARBA" id="ARBA00007613"/>
    </source>
</evidence>
<keyword evidence="8" id="KW-0175">Coiled coil</keyword>
<dbReference type="RefSeq" id="WP_017087990.1">
    <property type="nucleotide sequence ID" value="NZ_PIFK01000058.1"/>
</dbReference>
<keyword evidence="6" id="KW-0472">Membrane</keyword>
<keyword evidence="5" id="KW-0812">Transmembrane</keyword>
<dbReference type="Proteomes" id="UP000244197">
    <property type="component" value="Unassembled WGS sequence"/>
</dbReference>
<dbReference type="SUPFAM" id="SSF56954">
    <property type="entry name" value="Outer membrane efflux proteins (OEP)"/>
    <property type="match status" value="1"/>
</dbReference>
<evidence type="ECO:0000256" key="5">
    <source>
        <dbReference type="ARBA" id="ARBA00022692"/>
    </source>
</evidence>
<feature type="coiled-coil region" evidence="8">
    <location>
        <begin position="187"/>
        <end position="223"/>
    </location>
</feature>
<dbReference type="PANTHER" id="PTHR30026">
    <property type="entry name" value="OUTER MEMBRANE PROTEIN TOLC"/>
    <property type="match status" value="1"/>
</dbReference>
<comment type="caution">
    <text evidence="9">The sequence shown here is derived from an EMBL/GenBank/DDBJ whole genome shotgun (WGS) entry which is preliminary data.</text>
</comment>
<evidence type="ECO:0000256" key="3">
    <source>
        <dbReference type="ARBA" id="ARBA00022448"/>
    </source>
</evidence>
<proteinExistence type="inferred from homology"/>
<organism evidence="9 10">
    <name type="scientific">Vibrio splendidus</name>
    <dbReference type="NCBI Taxonomy" id="29497"/>
    <lineage>
        <taxon>Bacteria</taxon>
        <taxon>Pseudomonadati</taxon>
        <taxon>Pseudomonadota</taxon>
        <taxon>Gammaproteobacteria</taxon>
        <taxon>Vibrionales</taxon>
        <taxon>Vibrionaceae</taxon>
        <taxon>Vibrio</taxon>
    </lineage>
</organism>
<comment type="similarity">
    <text evidence="2">Belongs to the outer membrane factor (OMF) (TC 1.B.17) family.</text>
</comment>
<dbReference type="GO" id="GO:0015288">
    <property type="term" value="F:porin activity"/>
    <property type="evidence" value="ECO:0007669"/>
    <property type="project" value="TreeGrafter"/>
</dbReference>
<keyword evidence="4" id="KW-1134">Transmembrane beta strand</keyword>
<name>A0A2T5EQ69_VIBSP</name>
<dbReference type="Pfam" id="PF02321">
    <property type="entry name" value="OEP"/>
    <property type="match status" value="2"/>
</dbReference>